<keyword evidence="2 9" id="KW-0328">Glycosyltransferase</keyword>
<comment type="subcellular location">
    <subcellularLocation>
        <location evidence="1">Membrane</location>
        <topology evidence="1">Multi-pass membrane protein</topology>
    </subcellularLocation>
</comment>
<feature type="transmembrane region" description="Helical" evidence="7">
    <location>
        <begin position="269"/>
        <end position="291"/>
    </location>
</feature>
<gene>
    <name evidence="9" type="primary">yfdH_1</name>
    <name evidence="9" type="ORF">Thiowin_00506</name>
</gene>
<keyword evidence="5 7" id="KW-1133">Transmembrane helix</keyword>
<dbReference type="InterPro" id="IPR050256">
    <property type="entry name" value="Glycosyltransferase_2"/>
</dbReference>
<dbReference type="EC" id="2.4.1.-" evidence="9"/>
<evidence type="ECO:0000313" key="9">
    <source>
        <dbReference type="EMBL" id="WPL15604.1"/>
    </source>
</evidence>
<evidence type="ECO:0000259" key="8">
    <source>
        <dbReference type="Pfam" id="PF00535"/>
    </source>
</evidence>
<feature type="transmembrane region" description="Helical" evidence="7">
    <location>
        <begin position="233"/>
        <end position="257"/>
    </location>
</feature>
<evidence type="ECO:0000256" key="7">
    <source>
        <dbReference type="SAM" id="Phobius"/>
    </source>
</evidence>
<organism evidence="9 10">
    <name type="scientific">Thiorhodovibrio winogradskyi</name>
    <dbReference type="NCBI Taxonomy" id="77007"/>
    <lineage>
        <taxon>Bacteria</taxon>
        <taxon>Pseudomonadati</taxon>
        <taxon>Pseudomonadota</taxon>
        <taxon>Gammaproteobacteria</taxon>
        <taxon>Chromatiales</taxon>
        <taxon>Chromatiaceae</taxon>
        <taxon>Thiorhodovibrio</taxon>
    </lineage>
</organism>
<evidence type="ECO:0000256" key="3">
    <source>
        <dbReference type="ARBA" id="ARBA00022679"/>
    </source>
</evidence>
<dbReference type="Gene3D" id="3.90.550.10">
    <property type="entry name" value="Spore Coat Polysaccharide Biosynthesis Protein SpsA, Chain A"/>
    <property type="match status" value="1"/>
</dbReference>
<reference evidence="9 10" key="1">
    <citation type="journal article" date="2023" name="Microorganisms">
        <title>Thiorhodovibrio frisius and Trv. litoralis spp. nov., Two Novel Members from a Clade of Fastidious Purple Sulfur Bacteria That Exhibit Unique Red-Shifted Light-Harvesting Capabilities.</title>
        <authorList>
            <person name="Methner A."/>
            <person name="Kuzyk S.B."/>
            <person name="Petersen J."/>
            <person name="Bauer S."/>
            <person name="Brinkmann H."/>
            <person name="Sichau K."/>
            <person name="Wanner G."/>
            <person name="Wolf J."/>
            <person name="Neumann-Schaal M."/>
            <person name="Henke P."/>
            <person name="Tank M."/>
            <person name="Sproer C."/>
            <person name="Bunk B."/>
            <person name="Overmann J."/>
        </authorList>
    </citation>
    <scope>NUCLEOTIDE SEQUENCE [LARGE SCALE GENOMIC DNA]</scope>
    <source>
        <strain evidence="9 10">DSM 6702</strain>
    </source>
</reference>
<dbReference type="SUPFAM" id="SSF53448">
    <property type="entry name" value="Nucleotide-diphospho-sugar transferases"/>
    <property type="match status" value="1"/>
</dbReference>
<dbReference type="InterPro" id="IPR001173">
    <property type="entry name" value="Glyco_trans_2-like"/>
</dbReference>
<dbReference type="RefSeq" id="WP_328986167.1">
    <property type="nucleotide sequence ID" value="NZ_CP121472.1"/>
</dbReference>
<sequence>MPPDLTILVPVLNEADSIRPFLAGLDAALEQETSAGLRLEILFINDGSRDTTLERLLEIQQVDTRLRIIDLSRNFGKEAALAAGLQRAGGRAVVPMDVDLQDPPGLIPDMLSQWRAGAEMVLARRRDRSTDSWSKRLSARWFYRLHNAISEIEIPDNVGDFRLLDRRVVDAINELPESCRFTKGLFAWVGFRTVVIDYVRAPRAVGTSKFSGWRLWNFALEGITSFSTVPLRIWTYLGFAVAAGAFLYGFLITLLVLLRGVDVPGYASLIVLMAILGGLQLAGIGILGEYLGRAYLETKHRPVCIVREVHEPRDSHV</sequence>
<dbReference type="GO" id="GO:0016757">
    <property type="term" value="F:glycosyltransferase activity"/>
    <property type="evidence" value="ECO:0007669"/>
    <property type="project" value="UniProtKB-KW"/>
</dbReference>
<evidence type="ECO:0000313" key="10">
    <source>
        <dbReference type="Proteomes" id="UP001432180"/>
    </source>
</evidence>
<dbReference type="PANTHER" id="PTHR48090">
    <property type="entry name" value="UNDECAPRENYL-PHOSPHATE 4-DEOXY-4-FORMAMIDO-L-ARABINOSE TRANSFERASE-RELATED"/>
    <property type="match status" value="1"/>
</dbReference>
<keyword evidence="3 9" id="KW-0808">Transferase</keyword>
<dbReference type="PANTHER" id="PTHR48090:SF1">
    <property type="entry name" value="PROPHAGE BACTOPRENOL GLUCOSYL TRANSFERASE HOMOLOG"/>
    <property type="match status" value="1"/>
</dbReference>
<dbReference type="InterPro" id="IPR029044">
    <property type="entry name" value="Nucleotide-diphossugar_trans"/>
</dbReference>
<keyword evidence="4 7" id="KW-0812">Transmembrane</keyword>
<accession>A0ABZ0S4V3</accession>
<evidence type="ECO:0000256" key="6">
    <source>
        <dbReference type="ARBA" id="ARBA00023136"/>
    </source>
</evidence>
<keyword evidence="10" id="KW-1185">Reference proteome</keyword>
<dbReference type="EMBL" id="CP121472">
    <property type="protein sequence ID" value="WPL15604.1"/>
    <property type="molecule type" value="Genomic_DNA"/>
</dbReference>
<keyword evidence="6 7" id="KW-0472">Membrane</keyword>
<protein>
    <submittedName>
        <fullName evidence="9">Bactoprenol glucosyl transferase</fullName>
        <ecNumber evidence="9">2.4.1.-</ecNumber>
    </submittedName>
</protein>
<dbReference type="Pfam" id="PF00535">
    <property type="entry name" value="Glycos_transf_2"/>
    <property type="match status" value="1"/>
</dbReference>
<dbReference type="CDD" id="cd04187">
    <property type="entry name" value="DPM1_like_bac"/>
    <property type="match status" value="1"/>
</dbReference>
<feature type="domain" description="Glycosyltransferase 2-like" evidence="8">
    <location>
        <begin position="6"/>
        <end position="170"/>
    </location>
</feature>
<evidence type="ECO:0000256" key="1">
    <source>
        <dbReference type="ARBA" id="ARBA00004141"/>
    </source>
</evidence>
<proteinExistence type="predicted"/>
<dbReference type="Proteomes" id="UP001432180">
    <property type="component" value="Chromosome"/>
</dbReference>
<evidence type="ECO:0000256" key="2">
    <source>
        <dbReference type="ARBA" id="ARBA00022676"/>
    </source>
</evidence>
<evidence type="ECO:0000256" key="5">
    <source>
        <dbReference type="ARBA" id="ARBA00022989"/>
    </source>
</evidence>
<evidence type="ECO:0000256" key="4">
    <source>
        <dbReference type="ARBA" id="ARBA00022692"/>
    </source>
</evidence>
<name>A0ABZ0S4V3_9GAMM</name>